<keyword evidence="4" id="KW-1185">Reference proteome</keyword>
<evidence type="ECO:0000256" key="2">
    <source>
        <dbReference type="ARBA" id="ARBA00023242"/>
    </source>
</evidence>
<proteinExistence type="predicted"/>
<comment type="subcellular location">
    <subcellularLocation>
        <location evidence="1">Nucleus</location>
    </subcellularLocation>
</comment>
<dbReference type="EMBL" id="BDQV01000761">
    <property type="protein sequence ID" value="GAY67795.1"/>
    <property type="molecule type" value="Genomic_DNA"/>
</dbReference>
<dbReference type="Pfam" id="PF04005">
    <property type="entry name" value="Hus1"/>
    <property type="match status" value="1"/>
</dbReference>
<reference evidence="3 4" key="1">
    <citation type="journal article" date="2017" name="Front. Genet.">
        <title>Draft sequencing of the heterozygous diploid genome of Satsuma (Citrus unshiu Marc.) using a hybrid assembly approach.</title>
        <authorList>
            <person name="Shimizu T."/>
            <person name="Tanizawa Y."/>
            <person name="Mochizuki T."/>
            <person name="Nagasaki H."/>
            <person name="Yoshioka T."/>
            <person name="Toyoda A."/>
            <person name="Fujiyama A."/>
            <person name="Kaminuma E."/>
            <person name="Nakamura Y."/>
        </authorList>
    </citation>
    <scope>NUCLEOTIDE SEQUENCE [LARGE SCALE GENOMIC DNA]</scope>
    <source>
        <strain evidence="4">cv. Miyagawa wase</strain>
    </source>
</reference>
<dbReference type="PANTHER" id="PTHR12900">
    <property type="entry name" value="MITOTIC AND DNA DAMAGE CHECKPOINT PROTEIN HUS1"/>
    <property type="match status" value="1"/>
</dbReference>
<name>A0A2H5QU28_CITUN</name>
<gene>
    <name evidence="3" type="ORF">CUMW_259340</name>
</gene>
<dbReference type="GO" id="GO:0000723">
    <property type="term" value="P:telomere maintenance"/>
    <property type="evidence" value="ECO:0007669"/>
    <property type="project" value="TreeGrafter"/>
</dbReference>
<dbReference type="Proteomes" id="UP000236630">
    <property type="component" value="Unassembled WGS sequence"/>
</dbReference>
<dbReference type="GO" id="GO:0006289">
    <property type="term" value="P:nucleotide-excision repair"/>
    <property type="evidence" value="ECO:0007669"/>
    <property type="project" value="TreeGrafter"/>
</dbReference>
<evidence type="ECO:0000313" key="3">
    <source>
        <dbReference type="EMBL" id="GAY67795.1"/>
    </source>
</evidence>
<sequence>MKFKAFLTENGVNLLEKRFLPALDKMGKVRHLFLTREKAYFLHNLLSGEGIQCVAQFHKETLFDDYRISSQNEDCIAFAIDISSSAWIRCQLLPNKIGEEAASKLYSSNAFPHF</sequence>
<accession>A0A2H5QU28</accession>
<dbReference type="PANTHER" id="PTHR12900:SF0">
    <property type="entry name" value="CHECKPOINT PROTEIN"/>
    <property type="match status" value="1"/>
</dbReference>
<dbReference type="Gene3D" id="3.70.10.10">
    <property type="match status" value="1"/>
</dbReference>
<dbReference type="GO" id="GO:0031573">
    <property type="term" value="P:mitotic intra-S DNA damage checkpoint signaling"/>
    <property type="evidence" value="ECO:0007669"/>
    <property type="project" value="TreeGrafter"/>
</dbReference>
<evidence type="ECO:0000313" key="4">
    <source>
        <dbReference type="Proteomes" id="UP000236630"/>
    </source>
</evidence>
<dbReference type="GO" id="GO:0033314">
    <property type="term" value="P:mitotic DNA replication checkpoint signaling"/>
    <property type="evidence" value="ECO:0007669"/>
    <property type="project" value="TreeGrafter"/>
</dbReference>
<keyword evidence="2" id="KW-0539">Nucleus</keyword>
<dbReference type="GO" id="GO:0044778">
    <property type="term" value="P:meiotic DNA integrity checkpoint signaling"/>
    <property type="evidence" value="ECO:0007669"/>
    <property type="project" value="TreeGrafter"/>
</dbReference>
<dbReference type="AlphaFoldDB" id="A0A2H5QU28"/>
<evidence type="ECO:0000256" key="1">
    <source>
        <dbReference type="ARBA" id="ARBA00004123"/>
    </source>
</evidence>
<protein>
    <submittedName>
        <fullName evidence="3">Uncharacterized protein</fullName>
    </submittedName>
</protein>
<dbReference type="GO" id="GO:0035861">
    <property type="term" value="C:site of double-strand break"/>
    <property type="evidence" value="ECO:0007669"/>
    <property type="project" value="TreeGrafter"/>
</dbReference>
<organism evidence="3 4">
    <name type="scientific">Citrus unshiu</name>
    <name type="common">Satsuma mandarin</name>
    <name type="synonym">Citrus nobilis var. unshiu</name>
    <dbReference type="NCBI Taxonomy" id="55188"/>
    <lineage>
        <taxon>Eukaryota</taxon>
        <taxon>Viridiplantae</taxon>
        <taxon>Streptophyta</taxon>
        <taxon>Embryophyta</taxon>
        <taxon>Tracheophyta</taxon>
        <taxon>Spermatophyta</taxon>
        <taxon>Magnoliopsida</taxon>
        <taxon>eudicotyledons</taxon>
        <taxon>Gunneridae</taxon>
        <taxon>Pentapetalae</taxon>
        <taxon>rosids</taxon>
        <taxon>malvids</taxon>
        <taxon>Sapindales</taxon>
        <taxon>Rutaceae</taxon>
        <taxon>Aurantioideae</taxon>
        <taxon>Citrus</taxon>
    </lineage>
</organism>
<dbReference type="STRING" id="55188.A0A2H5QU28"/>
<dbReference type="GO" id="GO:0000724">
    <property type="term" value="P:double-strand break repair via homologous recombination"/>
    <property type="evidence" value="ECO:0007669"/>
    <property type="project" value="TreeGrafter"/>
</dbReference>
<dbReference type="GO" id="GO:0030896">
    <property type="term" value="C:checkpoint clamp complex"/>
    <property type="evidence" value="ECO:0007669"/>
    <property type="project" value="InterPro"/>
</dbReference>
<comment type="caution">
    <text evidence="3">The sequence shown here is derived from an EMBL/GenBank/DDBJ whole genome shotgun (WGS) entry which is preliminary data.</text>
</comment>
<dbReference type="InterPro" id="IPR007150">
    <property type="entry name" value="HUS1/Mec3"/>
</dbReference>